<feature type="transmembrane region" description="Helical" evidence="1">
    <location>
        <begin position="46"/>
        <end position="68"/>
    </location>
</feature>
<reference evidence="2 3" key="1">
    <citation type="submission" date="2018-02" db="EMBL/GenBank/DDBJ databases">
        <title>A novel lanthanide dependent methylotroph, Methylotenera sp. La3113.</title>
        <authorList>
            <person name="Lv H."/>
            <person name="Tani A."/>
        </authorList>
    </citation>
    <scope>NUCLEOTIDE SEQUENCE [LARGE SCALE GENOMIC DNA]</scope>
    <source>
        <strain evidence="2 3">La3113</strain>
    </source>
</reference>
<evidence type="ECO:0000313" key="2">
    <source>
        <dbReference type="EMBL" id="TFW72952.1"/>
    </source>
</evidence>
<name>A0A4Y9VTJ7_9PROT</name>
<keyword evidence="3" id="KW-1185">Reference proteome</keyword>
<keyword evidence="1" id="KW-0812">Transmembrane</keyword>
<evidence type="ECO:0000256" key="1">
    <source>
        <dbReference type="SAM" id="Phobius"/>
    </source>
</evidence>
<keyword evidence="1" id="KW-1133">Transmembrane helix</keyword>
<accession>A0A4Y9VTJ7</accession>
<protein>
    <submittedName>
        <fullName evidence="2">Uncharacterized protein</fullName>
    </submittedName>
</protein>
<dbReference type="EMBL" id="PQVH01000002">
    <property type="protein sequence ID" value="TFW72952.1"/>
    <property type="molecule type" value="Genomic_DNA"/>
</dbReference>
<gene>
    <name evidence="2" type="ORF">C3Y98_00915</name>
</gene>
<keyword evidence="1" id="KW-0472">Membrane</keyword>
<comment type="caution">
    <text evidence="2">The sequence shown here is derived from an EMBL/GenBank/DDBJ whole genome shotgun (WGS) entry which is preliminary data.</text>
</comment>
<organism evidence="2 3">
    <name type="scientific">Methylotenera oryzisoli</name>
    <dbReference type="NCBI Taxonomy" id="2080758"/>
    <lineage>
        <taxon>Bacteria</taxon>
        <taxon>Pseudomonadati</taxon>
        <taxon>Pseudomonadota</taxon>
        <taxon>Betaproteobacteria</taxon>
        <taxon>Nitrosomonadales</taxon>
        <taxon>Methylophilaceae</taxon>
        <taxon>Methylotenera</taxon>
    </lineage>
</organism>
<feature type="transmembrane region" description="Helical" evidence="1">
    <location>
        <begin position="104"/>
        <end position="123"/>
    </location>
</feature>
<feature type="transmembrane region" description="Helical" evidence="1">
    <location>
        <begin position="75"/>
        <end position="92"/>
    </location>
</feature>
<dbReference type="AlphaFoldDB" id="A0A4Y9VTJ7"/>
<dbReference type="Proteomes" id="UP000297706">
    <property type="component" value="Unassembled WGS sequence"/>
</dbReference>
<evidence type="ECO:0000313" key="3">
    <source>
        <dbReference type="Proteomes" id="UP000297706"/>
    </source>
</evidence>
<proteinExistence type="predicted"/>
<dbReference type="RefSeq" id="WP_135276261.1">
    <property type="nucleotide sequence ID" value="NZ_PQVH01000002.1"/>
</dbReference>
<sequence>MNILLIIVAVPVLLIGFALLMAKHKPDPKDFDKIEQVVNNHGANNKYMFSFVLFCIISTVTPGAWGVASLAQGQLLFGSVVLLIWAYPYWFFLNYLSNRSLLKMRLGFSIPLTLLVLAFAFFVGQTPNPSIKRDLLPQAPYVKR</sequence>